<dbReference type="GO" id="GO:0005737">
    <property type="term" value="C:cytoplasm"/>
    <property type="evidence" value="ECO:0007669"/>
    <property type="project" value="TreeGrafter"/>
</dbReference>
<reference evidence="4" key="1">
    <citation type="submission" date="2022-07" db="EMBL/GenBank/DDBJ databases">
        <title>Parvularcula maris sp. nov., an algicidal bacterium isolated from seawater.</title>
        <authorList>
            <person name="Li F."/>
        </authorList>
    </citation>
    <scope>NUCLEOTIDE SEQUENCE</scope>
    <source>
        <strain evidence="4">BGMRC 0090</strain>
    </source>
</reference>
<accession>A0A9X2RIB7</accession>
<evidence type="ECO:0000313" key="4">
    <source>
        <dbReference type="EMBL" id="MCQ8185865.1"/>
    </source>
</evidence>
<keyword evidence="1" id="KW-0479">Metal-binding</keyword>
<dbReference type="RefSeq" id="WP_256619761.1">
    <property type="nucleotide sequence ID" value="NZ_JANIBC010000009.1"/>
</dbReference>
<feature type="domain" description="Sulfatase N-terminal" evidence="3">
    <location>
        <begin position="6"/>
        <end position="405"/>
    </location>
</feature>
<evidence type="ECO:0000259" key="3">
    <source>
        <dbReference type="Pfam" id="PF00884"/>
    </source>
</evidence>
<dbReference type="AlphaFoldDB" id="A0A9X2RIB7"/>
<dbReference type="Proteomes" id="UP001142610">
    <property type="component" value="Unassembled WGS sequence"/>
</dbReference>
<gene>
    <name evidence="4" type="ORF">NOG11_10730</name>
</gene>
<dbReference type="Gene3D" id="3.40.720.10">
    <property type="entry name" value="Alkaline Phosphatase, subunit A"/>
    <property type="match status" value="1"/>
</dbReference>
<dbReference type="GO" id="GO:0046872">
    <property type="term" value="F:metal ion binding"/>
    <property type="evidence" value="ECO:0007669"/>
    <property type="project" value="UniProtKB-KW"/>
</dbReference>
<name>A0A9X2RIB7_9PROT</name>
<sequence>MTARRPNILLFMTDQHRADHVGFGGNQIVRTPNLDALADRGRVFDRAYVANPICMPNRASIMTGMMPSGHGTRMNGIDLDWGINTFARVARKAGYKTGLVGKSHLQVMNDAAEAVRAILGSEPPEDGRRLGWPDGWADHERMDLWRQGDVEVPEDFYGFDHVRLTVFHSDLCSGHYYRWLLEKGVDPKNIQGRAVALDGDFGTQQVWRTSMPEELYPTTYVAEEAVSFLRDQEGSDDPFLLKVSFPDPHHPFTPPGRYFDMYDAADIPLPKTFYDPHDSSVPSLRKMTRNRGDGVHLMMPFSPTEDQFKRMAAAEYGMITMIDDAVGRVLTALEESGQADDTLIVFTADHGDMFGDHGLMLKVSLHYDACIRVPLVIAGPGVSSGRTDSFASSIDLCPTLIGAMGLEPYYGIAGHDLAPVLQEREASVRDHVLVEEQQIFPDPATGAPIDMLTLVTDEGRLTLRRGEELIGDLYDHGEDRDEMHNIYGDPASASLRTSMFERLVAAQMETSRALRKPVAQG</sequence>
<protein>
    <submittedName>
        <fullName evidence="4">Sulfatase-like hydrolase/transferase</fullName>
    </submittedName>
</protein>
<dbReference type="GO" id="GO:0008484">
    <property type="term" value="F:sulfuric ester hydrolase activity"/>
    <property type="evidence" value="ECO:0007669"/>
    <property type="project" value="TreeGrafter"/>
</dbReference>
<dbReference type="InterPro" id="IPR000917">
    <property type="entry name" value="Sulfatase_N"/>
</dbReference>
<evidence type="ECO:0000256" key="1">
    <source>
        <dbReference type="ARBA" id="ARBA00022723"/>
    </source>
</evidence>
<dbReference type="PANTHER" id="PTHR45953">
    <property type="entry name" value="IDURONATE 2-SULFATASE"/>
    <property type="match status" value="1"/>
</dbReference>
<comment type="caution">
    <text evidence="4">The sequence shown here is derived from an EMBL/GenBank/DDBJ whole genome shotgun (WGS) entry which is preliminary data.</text>
</comment>
<dbReference type="PANTHER" id="PTHR45953:SF1">
    <property type="entry name" value="IDURONATE 2-SULFATASE"/>
    <property type="match status" value="1"/>
</dbReference>
<dbReference type="Pfam" id="PF00884">
    <property type="entry name" value="Sulfatase"/>
    <property type="match status" value="1"/>
</dbReference>
<organism evidence="4 5">
    <name type="scientific">Parvularcula maris</name>
    <dbReference type="NCBI Taxonomy" id="2965077"/>
    <lineage>
        <taxon>Bacteria</taxon>
        <taxon>Pseudomonadati</taxon>
        <taxon>Pseudomonadota</taxon>
        <taxon>Alphaproteobacteria</taxon>
        <taxon>Parvularculales</taxon>
        <taxon>Parvularculaceae</taxon>
        <taxon>Parvularcula</taxon>
    </lineage>
</organism>
<dbReference type="SUPFAM" id="SSF53649">
    <property type="entry name" value="Alkaline phosphatase-like"/>
    <property type="match status" value="1"/>
</dbReference>
<dbReference type="EMBL" id="JANIBC010000009">
    <property type="protein sequence ID" value="MCQ8185865.1"/>
    <property type="molecule type" value="Genomic_DNA"/>
</dbReference>
<dbReference type="InterPro" id="IPR017850">
    <property type="entry name" value="Alkaline_phosphatase_core_sf"/>
</dbReference>
<proteinExistence type="predicted"/>
<keyword evidence="5" id="KW-1185">Reference proteome</keyword>
<keyword evidence="2 4" id="KW-0378">Hydrolase</keyword>
<evidence type="ECO:0000256" key="2">
    <source>
        <dbReference type="ARBA" id="ARBA00022801"/>
    </source>
</evidence>
<evidence type="ECO:0000313" key="5">
    <source>
        <dbReference type="Proteomes" id="UP001142610"/>
    </source>
</evidence>